<evidence type="ECO:0000313" key="2">
    <source>
        <dbReference type="EMBL" id="KAK4148912.1"/>
    </source>
</evidence>
<name>A0AAN6ZS49_9PEZI</name>
<dbReference type="EMBL" id="MU857235">
    <property type="protein sequence ID" value="KAK4148912.1"/>
    <property type="molecule type" value="Genomic_DNA"/>
</dbReference>
<keyword evidence="3" id="KW-1185">Reference proteome</keyword>
<reference evidence="2" key="1">
    <citation type="journal article" date="2023" name="Mol. Phylogenet. Evol.">
        <title>Genome-scale phylogeny and comparative genomics of the fungal order Sordariales.</title>
        <authorList>
            <person name="Hensen N."/>
            <person name="Bonometti L."/>
            <person name="Westerberg I."/>
            <person name="Brannstrom I.O."/>
            <person name="Guillou S."/>
            <person name="Cros-Aarteil S."/>
            <person name="Calhoun S."/>
            <person name="Haridas S."/>
            <person name="Kuo A."/>
            <person name="Mondo S."/>
            <person name="Pangilinan J."/>
            <person name="Riley R."/>
            <person name="LaButti K."/>
            <person name="Andreopoulos B."/>
            <person name="Lipzen A."/>
            <person name="Chen C."/>
            <person name="Yan M."/>
            <person name="Daum C."/>
            <person name="Ng V."/>
            <person name="Clum A."/>
            <person name="Steindorff A."/>
            <person name="Ohm R.A."/>
            <person name="Martin F."/>
            <person name="Silar P."/>
            <person name="Natvig D.O."/>
            <person name="Lalanne C."/>
            <person name="Gautier V."/>
            <person name="Ament-Velasquez S.L."/>
            <person name="Kruys A."/>
            <person name="Hutchinson M.I."/>
            <person name="Powell A.J."/>
            <person name="Barry K."/>
            <person name="Miller A.N."/>
            <person name="Grigoriev I.V."/>
            <person name="Debuchy R."/>
            <person name="Gladieux P."/>
            <person name="Hiltunen Thoren M."/>
            <person name="Johannesson H."/>
        </authorList>
    </citation>
    <scope>NUCLEOTIDE SEQUENCE</scope>
    <source>
        <strain evidence="2">CBS 538.74</strain>
    </source>
</reference>
<proteinExistence type="predicted"/>
<accession>A0AAN6ZS49</accession>
<sequence length="438" mass="50278">MTNLDLDISQWHTYNEDDLDYRTPDLPVFDNCGTSPAHANQPQRDRPGLPLLQLADWDPNLPYNESPPTCIHYSIEWKLLLKKGRLAKLTNDAEQNLVLAPGAFWDQTLKSKLQQLLMKKTPRNKCYEPDETNVVVSVTDRSQRDLTKRFDELEIDWEVVEDQLMAWSHLLRDGKRLRIDISFICKEATQPVAVRTQQSTRRGGVTAIQLAERAELLEEQEASGLATVWKEVYSLMRCTGPPCQGTYCWRDPDNRKHYKLDTSVLTKLIDYAEEGNTLRTHGDVPSWIRELIYAKDQQDSERKKRKRQASPSGSLPPIHISNVLPACYNQDSVGCSAVSTPETREEARIRYMTQLDIPQPIDKSLYRYCEWLCARVTDPVWKKGYRDACRIALEEGLDLERLFSAQDVEAKSLVDKGVKRGIAIQFVSKVKAWLEVQA</sequence>
<protein>
    <submittedName>
        <fullName evidence="2">Uncharacterized protein</fullName>
    </submittedName>
</protein>
<evidence type="ECO:0000256" key="1">
    <source>
        <dbReference type="SAM" id="MobiDB-lite"/>
    </source>
</evidence>
<comment type="caution">
    <text evidence="2">The sequence shown here is derived from an EMBL/GenBank/DDBJ whole genome shotgun (WGS) entry which is preliminary data.</text>
</comment>
<evidence type="ECO:0000313" key="3">
    <source>
        <dbReference type="Proteomes" id="UP001302745"/>
    </source>
</evidence>
<dbReference type="Proteomes" id="UP001302745">
    <property type="component" value="Unassembled WGS sequence"/>
</dbReference>
<organism evidence="2 3">
    <name type="scientific">Chaetomidium leptoderma</name>
    <dbReference type="NCBI Taxonomy" id="669021"/>
    <lineage>
        <taxon>Eukaryota</taxon>
        <taxon>Fungi</taxon>
        <taxon>Dikarya</taxon>
        <taxon>Ascomycota</taxon>
        <taxon>Pezizomycotina</taxon>
        <taxon>Sordariomycetes</taxon>
        <taxon>Sordariomycetidae</taxon>
        <taxon>Sordariales</taxon>
        <taxon>Chaetomiaceae</taxon>
        <taxon>Chaetomidium</taxon>
    </lineage>
</organism>
<reference evidence="2" key="2">
    <citation type="submission" date="2023-05" db="EMBL/GenBank/DDBJ databases">
        <authorList>
            <consortium name="Lawrence Berkeley National Laboratory"/>
            <person name="Steindorff A."/>
            <person name="Hensen N."/>
            <person name="Bonometti L."/>
            <person name="Westerberg I."/>
            <person name="Brannstrom I.O."/>
            <person name="Guillou S."/>
            <person name="Cros-Aarteil S."/>
            <person name="Calhoun S."/>
            <person name="Haridas S."/>
            <person name="Kuo A."/>
            <person name="Mondo S."/>
            <person name="Pangilinan J."/>
            <person name="Riley R."/>
            <person name="Labutti K."/>
            <person name="Andreopoulos B."/>
            <person name="Lipzen A."/>
            <person name="Chen C."/>
            <person name="Yanf M."/>
            <person name="Daum C."/>
            <person name="Ng V."/>
            <person name="Clum A."/>
            <person name="Ohm R."/>
            <person name="Martin F."/>
            <person name="Silar P."/>
            <person name="Natvig D."/>
            <person name="Lalanne C."/>
            <person name="Gautier V."/>
            <person name="Ament-Velasquez S.L."/>
            <person name="Kruys A."/>
            <person name="Hutchinson M.I."/>
            <person name="Powell A.J."/>
            <person name="Barry K."/>
            <person name="Miller A.N."/>
            <person name="Grigoriev I.V."/>
            <person name="Debuchy R."/>
            <person name="Gladieux P."/>
            <person name="Thoren M.H."/>
            <person name="Johannesson H."/>
        </authorList>
    </citation>
    <scope>NUCLEOTIDE SEQUENCE</scope>
    <source>
        <strain evidence="2">CBS 538.74</strain>
    </source>
</reference>
<dbReference type="AlphaFoldDB" id="A0AAN6ZS49"/>
<feature type="region of interest" description="Disordered" evidence="1">
    <location>
        <begin position="298"/>
        <end position="318"/>
    </location>
</feature>
<gene>
    <name evidence="2" type="ORF">C8A00DRAFT_38501</name>
</gene>